<gene>
    <name evidence="2" type="ORF">LCGC14_0851880</name>
</gene>
<keyword evidence="1" id="KW-1133">Transmembrane helix</keyword>
<dbReference type="AlphaFoldDB" id="A0A0F9RUQ4"/>
<organism evidence="2">
    <name type="scientific">marine sediment metagenome</name>
    <dbReference type="NCBI Taxonomy" id="412755"/>
    <lineage>
        <taxon>unclassified sequences</taxon>
        <taxon>metagenomes</taxon>
        <taxon>ecological metagenomes</taxon>
    </lineage>
</organism>
<accession>A0A0F9RUQ4</accession>
<evidence type="ECO:0000313" key="2">
    <source>
        <dbReference type="EMBL" id="KKN28676.1"/>
    </source>
</evidence>
<comment type="caution">
    <text evidence="2">The sequence shown here is derived from an EMBL/GenBank/DDBJ whole genome shotgun (WGS) entry which is preliminary data.</text>
</comment>
<dbReference type="EMBL" id="LAZR01002543">
    <property type="protein sequence ID" value="KKN28676.1"/>
    <property type="molecule type" value="Genomic_DNA"/>
</dbReference>
<evidence type="ECO:0000256" key="1">
    <source>
        <dbReference type="SAM" id="Phobius"/>
    </source>
</evidence>
<name>A0A0F9RUQ4_9ZZZZ</name>
<keyword evidence="1" id="KW-0472">Membrane</keyword>
<keyword evidence="1" id="KW-0812">Transmembrane</keyword>
<proteinExistence type="predicted"/>
<feature type="transmembrane region" description="Helical" evidence="1">
    <location>
        <begin position="6"/>
        <end position="24"/>
    </location>
</feature>
<reference evidence="2" key="1">
    <citation type="journal article" date="2015" name="Nature">
        <title>Complex archaea that bridge the gap between prokaryotes and eukaryotes.</title>
        <authorList>
            <person name="Spang A."/>
            <person name="Saw J.H."/>
            <person name="Jorgensen S.L."/>
            <person name="Zaremba-Niedzwiedzka K."/>
            <person name="Martijn J."/>
            <person name="Lind A.E."/>
            <person name="van Eijk R."/>
            <person name="Schleper C."/>
            <person name="Guy L."/>
            <person name="Ettema T.J."/>
        </authorList>
    </citation>
    <scope>NUCLEOTIDE SEQUENCE</scope>
</reference>
<sequence length="42" mass="5026">MELTNILLLLIFVEGIVALVFKAYQLYHEFFKRLKDSLIRKV</sequence>
<protein>
    <submittedName>
        <fullName evidence="2">Uncharacterized protein</fullName>
    </submittedName>
</protein>